<accession>X5EBI1</accession>
<keyword evidence="4" id="KW-1185">Reference proteome</keyword>
<sequence>MAEKNGQKNRNDQDDPGPSVKDKELYERLRDEGASKEKSARIANAAANTSRSEMGRRGGDSPSYDEWNKDDLYERAQELDIPGRSSMTKDELIKALRDN</sequence>
<dbReference type="Pfam" id="PF23855">
    <property type="entry name" value="DUF7218"/>
    <property type="match status" value="1"/>
</dbReference>
<dbReference type="AlphaFoldDB" id="X5EBI1"/>
<feature type="compositionally biased region" description="Basic and acidic residues" evidence="1">
    <location>
        <begin position="66"/>
        <end position="78"/>
    </location>
</feature>
<feature type="region of interest" description="Disordered" evidence="1">
    <location>
        <begin position="1"/>
        <end position="99"/>
    </location>
</feature>
<reference evidence="3 4" key="1">
    <citation type="journal article" date="2015" name="Int. J. Syst. Evol. Microbiol.">
        <title>Revisiting Corynebacterium glyciniphilum (ex Kubota et al., 1972) sp. nov., nom. rev., isolated from putrefied banana.</title>
        <authorList>
            <person name="Al-Dilaimi A."/>
            <person name="Bednarz H."/>
            <person name="Lomker A."/>
            <person name="Niehaus K."/>
            <person name="Kalinowski J."/>
            <person name="Ruckert C."/>
        </authorList>
    </citation>
    <scope>NUCLEOTIDE SEQUENCE [LARGE SCALE GENOMIC DNA]</scope>
    <source>
        <strain evidence="3">AJ 3170</strain>
    </source>
</reference>
<evidence type="ECO:0000259" key="2">
    <source>
        <dbReference type="Pfam" id="PF07498"/>
    </source>
</evidence>
<feature type="compositionally biased region" description="Basic and acidic residues" evidence="1">
    <location>
        <begin position="1"/>
        <end position="13"/>
    </location>
</feature>
<feature type="compositionally biased region" description="Basic and acidic residues" evidence="1">
    <location>
        <begin position="87"/>
        <end position="99"/>
    </location>
</feature>
<name>X5EBI1_9CORY</name>
<dbReference type="InterPro" id="IPR055642">
    <property type="entry name" value="DUF7218"/>
</dbReference>
<dbReference type="Pfam" id="PF07498">
    <property type="entry name" value="Rho_N"/>
    <property type="match status" value="1"/>
</dbReference>
<dbReference type="GO" id="GO:0006353">
    <property type="term" value="P:DNA-templated transcription termination"/>
    <property type="evidence" value="ECO:0007669"/>
    <property type="project" value="InterPro"/>
</dbReference>
<evidence type="ECO:0000313" key="4">
    <source>
        <dbReference type="Proteomes" id="UP000023703"/>
    </source>
</evidence>
<dbReference type="STRING" id="1404245.CGLY_11500"/>
<dbReference type="KEGG" id="cgy:CGLY_11500"/>
<evidence type="ECO:0000256" key="1">
    <source>
        <dbReference type="SAM" id="MobiDB-lite"/>
    </source>
</evidence>
<dbReference type="HOGENOM" id="CLU_167356_0_0_11"/>
<protein>
    <recommendedName>
        <fullName evidence="2">Rho termination factor-like N-terminal domain-containing protein</fullName>
    </recommendedName>
</protein>
<feature type="domain" description="Rho termination factor-like N-terminal" evidence="2">
    <location>
        <begin position="71"/>
        <end position="96"/>
    </location>
</feature>
<dbReference type="InterPro" id="IPR011112">
    <property type="entry name" value="Rho-like_N"/>
</dbReference>
<dbReference type="eggNOG" id="ENOG5032ZGI">
    <property type="taxonomic scope" value="Bacteria"/>
</dbReference>
<evidence type="ECO:0000313" key="3">
    <source>
        <dbReference type="EMBL" id="AHW64745.1"/>
    </source>
</evidence>
<dbReference type="OrthoDB" id="215254at2"/>
<organism evidence="3 4">
    <name type="scientific">Corynebacterium glyciniphilum AJ 3170</name>
    <dbReference type="NCBI Taxonomy" id="1404245"/>
    <lineage>
        <taxon>Bacteria</taxon>
        <taxon>Bacillati</taxon>
        <taxon>Actinomycetota</taxon>
        <taxon>Actinomycetes</taxon>
        <taxon>Mycobacteriales</taxon>
        <taxon>Corynebacteriaceae</taxon>
        <taxon>Corynebacterium</taxon>
    </lineage>
</organism>
<dbReference type="Proteomes" id="UP000023703">
    <property type="component" value="Chromosome"/>
</dbReference>
<gene>
    <name evidence="3" type="ORF">CGLY_11500</name>
</gene>
<dbReference type="RefSeq" id="WP_038549569.1">
    <property type="nucleotide sequence ID" value="NZ_CP006842.1"/>
</dbReference>
<dbReference type="EMBL" id="CP006842">
    <property type="protein sequence ID" value="AHW64745.1"/>
    <property type="molecule type" value="Genomic_DNA"/>
</dbReference>
<proteinExistence type="predicted"/>
<feature type="compositionally biased region" description="Basic and acidic residues" evidence="1">
    <location>
        <begin position="20"/>
        <end position="40"/>
    </location>
</feature>